<protein>
    <recommendedName>
        <fullName evidence="4">HEPN domain-containing protein</fullName>
    </recommendedName>
</protein>
<feature type="region of interest" description="Disordered" evidence="1">
    <location>
        <begin position="1"/>
        <end position="26"/>
    </location>
</feature>
<sequence length="185" mass="21146">MKQKRKRPAGGDRKSEPPEKAEAIERKPHGDGLTWYGMYLMAQNYRATADALENVFVIPPGSGQPRRFLYYQALEHFLRIFLHLNGHGLASIQQLGHKWGDMLDRCHGLELSPKVEKYIRASAENNALVSVRYAYDFHNIGKEERRSTLLLEKAVFALERAVGEAIEATGREVFKRPTPRWLQGT</sequence>
<keyword evidence="3" id="KW-1185">Reference proteome</keyword>
<accession>A0ABU8KDG2</accession>
<reference evidence="2 3" key="1">
    <citation type="submission" date="2022-12" db="EMBL/GenBank/DDBJ databases">
        <authorList>
            <person name="Muema E."/>
        </authorList>
    </citation>
    <scope>NUCLEOTIDE SEQUENCE [LARGE SCALE GENOMIC DNA]</scope>
    <source>
        <strain evidence="3">1330</strain>
    </source>
</reference>
<comment type="caution">
    <text evidence="2">The sequence shown here is derived from an EMBL/GenBank/DDBJ whole genome shotgun (WGS) entry which is preliminary data.</text>
</comment>
<evidence type="ECO:0000313" key="3">
    <source>
        <dbReference type="Proteomes" id="UP001366503"/>
    </source>
</evidence>
<dbReference type="RefSeq" id="WP_337093556.1">
    <property type="nucleotide sequence ID" value="NZ_JAPYKO010000007.1"/>
</dbReference>
<evidence type="ECO:0000313" key="2">
    <source>
        <dbReference type="EMBL" id="MEI9403150.1"/>
    </source>
</evidence>
<organism evidence="2 3">
    <name type="scientific">Mesorhizobium argentiipisi</name>
    <dbReference type="NCBI Taxonomy" id="3015175"/>
    <lineage>
        <taxon>Bacteria</taxon>
        <taxon>Pseudomonadati</taxon>
        <taxon>Pseudomonadota</taxon>
        <taxon>Alphaproteobacteria</taxon>
        <taxon>Hyphomicrobiales</taxon>
        <taxon>Phyllobacteriaceae</taxon>
        <taxon>Mesorhizobium</taxon>
    </lineage>
</organism>
<proteinExistence type="predicted"/>
<gene>
    <name evidence="2" type="ORF">O7A05_13390</name>
</gene>
<dbReference type="EMBL" id="JAPYKO010000007">
    <property type="protein sequence ID" value="MEI9403150.1"/>
    <property type="molecule type" value="Genomic_DNA"/>
</dbReference>
<evidence type="ECO:0000256" key="1">
    <source>
        <dbReference type="SAM" id="MobiDB-lite"/>
    </source>
</evidence>
<feature type="compositionally biased region" description="Basic and acidic residues" evidence="1">
    <location>
        <begin position="9"/>
        <end position="26"/>
    </location>
</feature>
<evidence type="ECO:0008006" key="4">
    <source>
        <dbReference type="Google" id="ProtNLM"/>
    </source>
</evidence>
<name>A0ABU8KDG2_9HYPH</name>
<dbReference type="Proteomes" id="UP001366503">
    <property type="component" value="Unassembled WGS sequence"/>
</dbReference>